<evidence type="ECO:0008006" key="5">
    <source>
        <dbReference type="Google" id="ProtNLM"/>
    </source>
</evidence>
<dbReference type="RefSeq" id="WP_310297973.1">
    <property type="nucleotide sequence ID" value="NZ_BAAAPS010000002.1"/>
</dbReference>
<feature type="region of interest" description="Disordered" evidence="1">
    <location>
        <begin position="35"/>
        <end position="68"/>
    </location>
</feature>
<protein>
    <recommendedName>
        <fullName evidence="5">DUF4352 domain-containing protein</fullName>
    </recommendedName>
</protein>
<evidence type="ECO:0000313" key="4">
    <source>
        <dbReference type="Proteomes" id="UP001183648"/>
    </source>
</evidence>
<evidence type="ECO:0000256" key="2">
    <source>
        <dbReference type="SAM" id="SignalP"/>
    </source>
</evidence>
<keyword evidence="2" id="KW-0732">Signal</keyword>
<sequence>MITRPHPRARRTHLAIGVASSAALALSGVAGCSDSGKAGDEPSASVSPSATGSTEPTESPSGVDLTEPGSQLAFGDTAIVDYTIRNRSSILGLTVTAAKQGQLKDFVGFDMSDPLKKNASYFYVRVTVKNAGDKPTGGIDTPLWGISGTNTLLPPVKFTSAFKKCPTDSLPDKFAPGDTFRTCLVFLSPNKGSLEGVSYRPLASFDPIEWHGQVQKPVVKPKKKPKKKAGKG</sequence>
<accession>A0ABU2BU22</accession>
<keyword evidence="4" id="KW-1185">Reference proteome</keyword>
<evidence type="ECO:0000256" key="1">
    <source>
        <dbReference type="SAM" id="MobiDB-lite"/>
    </source>
</evidence>
<reference evidence="3 4" key="1">
    <citation type="submission" date="2023-07" db="EMBL/GenBank/DDBJ databases">
        <title>Sequencing the genomes of 1000 actinobacteria strains.</title>
        <authorList>
            <person name="Klenk H.-P."/>
        </authorList>
    </citation>
    <scope>NUCLEOTIDE SEQUENCE [LARGE SCALE GENOMIC DNA]</scope>
    <source>
        <strain evidence="3 4">DSM 19426</strain>
    </source>
</reference>
<gene>
    <name evidence="3" type="ORF">J2S63_000412</name>
</gene>
<proteinExistence type="predicted"/>
<feature type="signal peptide" evidence="2">
    <location>
        <begin position="1"/>
        <end position="25"/>
    </location>
</feature>
<evidence type="ECO:0000313" key="3">
    <source>
        <dbReference type="EMBL" id="MDR7360859.1"/>
    </source>
</evidence>
<dbReference type="EMBL" id="JAVDYG010000001">
    <property type="protein sequence ID" value="MDR7360859.1"/>
    <property type="molecule type" value="Genomic_DNA"/>
</dbReference>
<name>A0ABU2BU22_9ACTN</name>
<comment type="caution">
    <text evidence="3">The sequence shown here is derived from an EMBL/GenBank/DDBJ whole genome shotgun (WGS) entry which is preliminary data.</text>
</comment>
<feature type="compositionally biased region" description="Polar residues" evidence="1">
    <location>
        <begin position="44"/>
        <end position="60"/>
    </location>
</feature>
<feature type="chain" id="PRO_5046157419" description="DUF4352 domain-containing protein" evidence="2">
    <location>
        <begin position="26"/>
        <end position="232"/>
    </location>
</feature>
<dbReference type="PROSITE" id="PS51257">
    <property type="entry name" value="PROKAR_LIPOPROTEIN"/>
    <property type="match status" value="1"/>
</dbReference>
<organism evidence="3 4">
    <name type="scientific">Nocardioides marmoribigeumensis</name>
    <dbReference type="NCBI Taxonomy" id="433649"/>
    <lineage>
        <taxon>Bacteria</taxon>
        <taxon>Bacillati</taxon>
        <taxon>Actinomycetota</taxon>
        <taxon>Actinomycetes</taxon>
        <taxon>Propionibacteriales</taxon>
        <taxon>Nocardioidaceae</taxon>
        <taxon>Nocardioides</taxon>
    </lineage>
</organism>
<dbReference type="Proteomes" id="UP001183648">
    <property type="component" value="Unassembled WGS sequence"/>
</dbReference>